<keyword evidence="3" id="KW-0413">Isomerase</keyword>
<accession>A0ABV4WHA3</accession>
<dbReference type="InterPro" id="IPR014001">
    <property type="entry name" value="Helicase_ATP-bd"/>
</dbReference>
<dbReference type="PROSITE" id="PS51192">
    <property type="entry name" value="HELICASE_ATP_BIND_1"/>
    <property type="match status" value="1"/>
</dbReference>
<proteinExistence type="inferred from homology"/>
<dbReference type="PANTHER" id="PTHR13710:SF105">
    <property type="entry name" value="ATP-DEPENDENT DNA HELICASE Q1"/>
    <property type="match status" value="1"/>
</dbReference>
<keyword evidence="7" id="KW-0067">ATP-binding</keyword>
<evidence type="ECO:0000256" key="5">
    <source>
        <dbReference type="ARBA" id="ARBA00034808"/>
    </source>
</evidence>
<gene>
    <name evidence="7" type="ORF">ACE1CA_07965</name>
</gene>
<evidence type="ECO:0000256" key="3">
    <source>
        <dbReference type="ARBA" id="ARBA00023235"/>
    </source>
</evidence>
<reference evidence="7 8" key="1">
    <citation type="submission" date="2024-09" db="EMBL/GenBank/DDBJ databases">
        <title>Floridaenema gen nov. (Aerosakkonemataceae, Aerosakkonematales ord. nov., Cyanobacteria) from benthic tropical and subtropical fresh waters, with the description of four new species.</title>
        <authorList>
            <person name="Moretto J.A."/>
            <person name="Berthold D.E."/>
            <person name="Lefler F.W."/>
            <person name="Huang I.-S."/>
            <person name="Laughinghouse H. IV."/>
        </authorList>
    </citation>
    <scope>NUCLEOTIDE SEQUENCE [LARGE SCALE GENOMIC DNA]</scope>
    <source>
        <strain evidence="7 8">BLCC-F167</strain>
    </source>
</reference>
<sequence length="227" mass="25959">MINSLPDYQSCLKRFGIEQFRSKQEQAVCAILRGEKPLVIMPTGGGKSLCYQIPALMLFERQRALTVVISPLQALMVDQVKDLEEQGLNFCTFINGNLTVAKRSQRLKELRCNTYGLLYISPEQLRSPSIRALLQERPPALWVIDEAHCISQWGHDFRPDYRYLPKFIKELYHEQSLPLLALMTATARTTVEKDIRKLFAKHNLPIGNLIWGRNHVAVTRGKLNGLV</sequence>
<evidence type="ECO:0000313" key="8">
    <source>
        <dbReference type="Proteomes" id="UP001576780"/>
    </source>
</evidence>
<comment type="catalytic activity">
    <reaction evidence="4">
        <text>Couples ATP hydrolysis with the unwinding of duplex DNA by translocating in the 3'-5' direction.</text>
        <dbReference type="EC" id="5.6.2.4"/>
    </reaction>
</comment>
<evidence type="ECO:0000256" key="2">
    <source>
        <dbReference type="ARBA" id="ARBA00023125"/>
    </source>
</evidence>
<dbReference type="RefSeq" id="WP_413276886.1">
    <property type="nucleotide sequence ID" value="NZ_JBHFNT010000067.1"/>
</dbReference>
<dbReference type="PANTHER" id="PTHR13710">
    <property type="entry name" value="DNA HELICASE RECQ FAMILY MEMBER"/>
    <property type="match status" value="1"/>
</dbReference>
<keyword evidence="2" id="KW-0238">DNA-binding</keyword>
<keyword evidence="8" id="KW-1185">Reference proteome</keyword>
<comment type="similarity">
    <text evidence="1">Belongs to the helicase family. RecQ subfamily.</text>
</comment>
<dbReference type="SUPFAM" id="SSF52540">
    <property type="entry name" value="P-loop containing nucleoside triphosphate hydrolases"/>
    <property type="match status" value="1"/>
</dbReference>
<evidence type="ECO:0000256" key="4">
    <source>
        <dbReference type="ARBA" id="ARBA00034617"/>
    </source>
</evidence>
<keyword evidence="7" id="KW-0347">Helicase</keyword>
<evidence type="ECO:0000313" key="7">
    <source>
        <dbReference type="EMBL" id="MFB2834454.1"/>
    </source>
</evidence>
<keyword evidence="7" id="KW-0378">Hydrolase</keyword>
<keyword evidence="7" id="KW-0547">Nucleotide-binding</keyword>
<evidence type="ECO:0000256" key="1">
    <source>
        <dbReference type="ARBA" id="ARBA00005446"/>
    </source>
</evidence>
<protein>
    <recommendedName>
        <fullName evidence="5">DNA 3'-5' helicase</fullName>
        <ecNumber evidence="5">5.6.2.4</ecNumber>
    </recommendedName>
</protein>
<dbReference type="GO" id="GO:0004386">
    <property type="term" value="F:helicase activity"/>
    <property type="evidence" value="ECO:0007669"/>
    <property type="project" value="UniProtKB-KW"/>
</dbReference>
<evidence type="ECO:0000259" key="6">
    <source>
        <dbReference type="PROSITE" id="PS51192"/>
    </source>
</evidence>
<dbReference type="SMART" id="SM00487">
    <property type="entry name" value="DEXDc"/>
    <property type="match status" value="1"/>
</dbReference>
<organism evidence="7 8">
    <name type="scientific">Floridaenema evergladense BLCC-F167</name>
    <dbReference type="NCBI Taxonomy" id="3153639"/>
    <lineage>
        <taxon>Bacteria</taxon>
        <taxon>Bacillati</taxon>
        <taxon>Cyanobacteriota</taxon>
        <taxon>Cyanophyceae</taxon>
        <taxon>Oscillatoriophycideae</taxon>
        <taxon>Aerosakkonematales</taxon>
        <taxon>Aerosakkonemataceae</taxon>
        <taxon>Floridanema</taxon>
        <taxon>Floridanema evergladense</taxon>
    </lineage>
</organism>
<dbReference type="EC" id="5.6.2.4" evidence="5"/>
<feature type="domain" description="Helicase ATP-binding" evidence="6">
    <location>
        <begin position="28"/>
        <end position="205"/>
    </location>
</feature>
<comment type="caution">
    <text evidence="7">The sequence shown here is derived from an EMBL/GenBank/DDBJ whole genome shotgun (WGS) entry which is preliminary data.</text>
</comment>
<name>A0ABV4WHA3_9CYAN</name>
<dbReference type="Pfam" id="PF00270">
    <property type="entry name" value="DEAD"/>
    <property type="match status" value="1"/>
</dbReference>
<dbReference type="EMBL" id="JBHFNT010000067">
    <property type="protein sequence ID" value="MFB2834454.1"/>
    <property type="molecule type" value="Genomic_DNA"/>
</dbReference>
<dbReference type="Proteomes" id="UP001576780">
    <property type="component" value="Unassembled WGS sequence"/>
</dbReference>
<dbReference type="InterPro" id="IPR011545">
    <property type="entry name" value="DEAD/DEAH_box_helicase_dom"/>
</dbReference>
<dbReference type="InterPro" id="IPR027417">
    <property type="entry name" value="P-loop_NTPase"/>
</dbReference>
<dbReference type="Gene3D" id="3.40.50.300">
    <property type="entry name" value="P-loop containing nucleotide triphosphate hydrolases"/>
    <property type="match status" value="1"/>
</dbReference>